<evidence type="ECO:0000256" key="1">
    <source>
        <dbReference type="SAM" id="MobiDB-lite"/>
    </source>
</evidence>
<reference evidence="2" key="1">
    <citation type="submission" date="2023-10" db="EMBL/GenBank/DDBJ databases">
        <title>Genome assembly of Pristionchus species.</title>
        <authorList>
            <person name="Yoshida K."/>
            <person name="Sommer R.J."/>
        </authorList>
    </citation>
    <scope>NUCLEOTIDE SEQUENCE</scope>
    <source>
        <strain evidence="2">RS5133</strain>
    </source>
</reference>
<feature type="compositionally biased region" description="Basic and acidic residues" evidence="1">
    <location>
        <begin position="144"/>
        <end position="158"/>
    </location>
</feature>
<proteinExistence type="predicted"/>
<feature type="region of interest" description="Disordered" evidence="1">
    <location>
        <begin position="105"/>
        <end position="158"/>
    </location>
</feature>
<accession>A0AAV5W9W1</accession>
<dbReference type="AlphaFoldDB" id="A0AAV5W9W1"/>
<organism evidence="2 3">
    <name type="scientific">Pristionchus fissidentatus</name>
    <dbReference type="NCBI Taxonomy" id="1538716"/>
    <lineage>
        <taxon>Eukaryota</taxon>
        <taxon>Metazoa</taxon>
        <taxon>Ecdysozoa</taxon>
        <taxon>Nematoda</taxon>
        <taxon>Chromadorea</taxon>
        <taxon>Rhabditida</taxon>
        <taxon>Rhabditina</taxon>
        <taxon>Diplogasteromorpha</taxon>
        <taxon>Diplogasteroidea</taxon>
        <taxon>Neodiplogasteridae</taxon>
        <taxon>Pristionchus</taxon>
    </lineage>
</organism>
<keyword evidence="3" id="KW-1185">Reference proteome</keyword>
<sequence length="490" mass="54501">YILFSRMPPKKRSLSIASGRGATAPTPSKRAAVPSTPAKNKAAVVTKSAKNAAVAPIPAKKAIIERTPSRKAPIVRTPVKKEAIPRIPSKKAGIARTVAKKAAVARTPAKKAVTRGRPVKAAKEGRNNEDENTARETSPPPIKDLIKKKNETKGKDKRLKDIPSNATKIFYPFENLDLFPTLDGTVRAVQKAVSTVLDEDAIRWTVPIEKMAEICKRAEKHLSQRQILDCKSDDIPLLDAGLDEALEHAIDADLGIDRSVFRQELIKYILIATSKFNKLSTGTLLSVVRDLGQMGFNLSEWENGYPAKVASKCHNFYGLSSSEFRSQSSQMQLKMNKSYCESALRFHLDVENFLDKKHGELKGANVDGWVKDAEGKERERQLAIAFHRNRRMGRHIKSQYEQLTTKMDDGVNPLYAEFRSVVLSGKIGVRSEEEEAKIERDFNQTPLNIMKSFSDQWKRARGEPVVDDSIHLDVGTTVPHVPSLLVPPNL</sequence>
<protein>
    <submittedName>
        <fullName evidence="2">Uncharacterized protein</fullName>
    </submittedName>
</protein>
<feature type="compositionally biased region" description="Basic residues" evidence="1">
    <location>
        <begin position="108"/>
        <end position="120"/>
    </location>
</feature>
<dbReference type="EMBL" id="BTSY01000005">
    <property type="protein sequence ID" value="GMT28774.1"/>
    <property type="molecule type" value="Genomic_DNA"/>
</dbReference>
<feature type="region of interest" description="Disordered" evidence="1">
    <location>
        <begin position="12"/>
        <end position="39"/>
    </location>
</feature>
<feature type="compositionally biased region" description="Basic and acidic residues" evidence="1">
    <location>
        <begin position="121"/>
        <end position="134"/>
    </location>
</feature>
<gene>
    <name evidence="2" type="ORF">PFISCL1PPCAC_20071</name>
</gene>
<comment type="caution">
    <text evidence="2">The sequence shown here is derived from an EMBL/GenBank/DDBJ whole genome shotgun (WGS) entry which is preliminary data.</text>
</comment>
<name>A0AAV5W9W1_9BILA</name>
<feature type="non-terminal residue" evidence="2">
    <location>
        <position position="1"/>
    </location>
</feature>
<dbReference type="Proteomes" id="UP001432322">
    <property type="component" value="Unassembled WGS sequence"/>
</dbReference>
<evidence type="ECO:0000313" key="2">
    <source>
        <dbReference type="EMBL" id="GMT28774.1"/>
    </source>
</evidence>
<evidence type="ECO:0000313" key="3">
    <source>
        <dbReference type="Proteomes" id="UP001432322"/>
    </source>
</evidence>